<evidence type="ECO:0000256" key="5">
    <source>
        <dbReference type="PIRSR" id="PIRSR620019-1"/>
    </source>
</evidence>
<dbReference type="EMBL" id="PCMW01000007">
    <property type="protein sequence ID" value="PDS26891.1"/>
    <property type="molecule type" value="Genomic_DNA"/>
</dbReference>
<evidence type="ECO:0000259" key="7">
    <source>
        <dbReference type="Pfam" id="PF17836"/>
    </source>
</evidence>
<keyword evidence="2 8" id="KW-0808">Transferase</keyword>
<dbReference type="CDD" id="cd03360">
    <property type="entry name" value="LbH_AT_putative"/>
    <property type="match status" value="1"/>
</dbReference>
<dbReference type="PANTHER" id="PTHR43300:SF7">
    <property type="entry name" value="UDP-N-ACETYLBACILLOSAMINE N-ACETYLTRANSFERASE"/>
    <property type="match status" value="1"/>
</dbReference>
<evidence type="ECO:0000313" key="9">
    <source>
        <dbReference type="Proteomes" id="UP000220828"/>
    </source>
</evidence>
<dbReference type="InterPro" id="IPR050179">
    <property type="entry name" value="Trans_hexapeptide_repeat"/>
</dbReference>
<organism evidence="8 9">
    <name type="scientific">Flavobacterium branchiophilum</name>
    <dbReference type="NCBI Taxonomy" id="55197"/>
    <lineage>
        <taxon>Bacteria</taxon>
        <taxon>Pseudomonadati</taxon>
        <taxon>Bacteroidota</taxon>
        <taxon>Flavobacteriia</taxon>
        <taxon>Flavobacteriales</taxon>
        <taxon>Flavobacteriaceae</taxon>
        <taxon>Flavobacterium</taxon>
    </lineage>
</organism>
<feature type="binding site" evidence="6">
    <location>
        <position position="154"/>
    </location>
    <ligand>
        <name>acetyl-CoA</name>
        <dbReference type="ChEBI" id="CHEBI:57288"/>
    </ligand>
</feature>
<feature type="domain" description="PglD N-terminal" evidence="7">
    <location>
        <begin position="2"/>
        <end position="71"/>
    </location>
</feature>
<evidence type="ECO:0000256" key="4">
    <source>
        <dbReference type="ARBA" id="ARBA00023315"/>
    </source>
</evidence>
<protein>
    <submittedName>
        <fullName evidence="8">Acetyltransferase</fullName>
    </submittedName>
</protein>
<feature type="binding site" evidence="6">
    <location>
        <begin position="6"/>
        <end position="8"/>
    </location>
    <ligand>
        <name>substrate</name>
    </ligand>
</feature>
<feature type="site" description="Increases basicity of active site His" evidence="5">
    <location>
        <position position="125"/>
    </location>
</feature>
<dbReference type="OrthoDB" id="9794407at2"/>
<dbReference type="InterPro" id="IPR041561">
    <property type="entry name" value="PglD_N"/>
</dbReference>
<dbReference type="Gene3D" id="2.160.10.10">
    <property type="entry name" value="Hexapeptide repeat proteins"/>
    <property type="match status" value="1"/>
</dbReference>
<keyword evidence="3" id="KW-0677">Repeat</keyword>
<dbReference type="InterPro" id="IPR001451">
    <property type="entry name" value="Hexapep"/>
</dbReference>
<keyword evidence="4" id="KW-0012">Acyltransferase</keyword>
<name>A0A2H3KET4_9FLAO</name>
<dbReference type="InterPro" id="IPR018357">
    <property type="entry name" value="Hexapep_transf_CS"/>
</dbReference>
<reference evidence="8 9" key="1">
    <citation type="submission" date="2017-09" db="EMBL/GenBank/DDBJ databases">
        <title>Whole genomes of Flavobacteriaceae.</title>
        <authorList>
            <person name="Stine C."/>
            <person name="Li C."/>
            <person name="Tadesse D."/>
        </authorList>
    </citation>
    <scope>NUCLEOTIDE SEQUENCE [LARGE SCALE GENOMIC DNA]</scope>
    <source>
        <strain evidence="8 9">ATCC 35036</strain>
    </source>
</reference>
<comment type="similarity">
    <text evidence="1">Belongs to the transferase hexapeptide repeat family.</text>
</comment>
<sequence length="199" mass="21515">MLYGASGHAKVIIDILCSNNYQLNGILDDFSEEKYLYEIPIYKPNIYEISNNTEFLITIGDNTIRKNITSQIFNPFFNAIHPKSIISRFSKIGNGTAIMANVVINADVTIGDHCIINSSSIIEHECIIGNYVHISPNACLAGNVSVGEGSHIGIGASIIPNIKIGKWAKIGAGAVIIQDVPDFACVVGNPGKIIKFLKP</sequence>
<dbReference type="InterPro" id="IPR011004">
    <property type="entry name" value="Trimer_LpxA-like_sf"/>
</dbReference>
<dbReference type="NCBIfam" id="TIGR03570">
    <property type="entry name" value="NeuD_NnaD"/>
    <property type="match status" value="1"/>
</dbReference>
<feature type="binding site" evidence="6">
    <location>
        <position position="133"/>
    </location>
    <ligand>
        <name>acetyl-CoA</name>
        <dbReference type="ChEBI" id="CHEBI:57288"/>
    </ligand>
</feature>
<dbReference type="Gene3D" id="3.40.50.20">
    <property type="match status" value="1"/>
</dbReference>
<proteinExistence type="inferred from homology"/>
<dbReference type="GO" id="GO:0016746">
    <property type="term" value="F:acyltransferase activity"/>
    <property type="evidence" value="ECO:0007669"/>
    <property type="project" value="UniProtKB-KW"/>
</dbReference>
<evidence type="ECO:0000256" key="3">
    <source>
        <dbReference type="ARBA" id="ARBA00022737"/>
    </source>
</evidence>
<dbReference type="Pfam" id="PF00132">
    <property type="entry name" value="Hexapep"/>
    <property type="match status" value="2"/>
</dbReference>
<dbReference type="PANTHER" id="PTHR43300">
    <property type="entry name" value="ACETYLTRANSFERASE"/>
    <property type="match status" value="1"/>
</dbReference>
<evidence type="ECO:0000256" key="2">
    <source>
        <dbReference type="ARBA" id="ARBA00022679"/>
    </source>
</evidence>
<dbReference type="Proteomes" id="UP000220828">
    <property type="component" value="Unassembled WGS sequence"/>
</dbReference>
<gene>
    <name evidence="8" type="ORF">B0A77_01355</name>
</gene>
<dbReference type="InterPro" id="IPR020019">
    <property type="entry name" value="AcTrfase_PglD-like"/>
</dbReference>
<evidence type="ECO:0000313" key="8">
    <source>
        <dbReference type="EMBL" id="PDS26891.1"/>
    </source>
</evidence>
<accession>A0A2H3KET4</accession>
<comment type="caution">
    <text evidence="8">The sequence shown here is derived from an EMBL/GenBank/DDBJ whole genome shotgun (WGS) entry which is preliminary data.</text>
</comment>
<dbReference type="AlphaFoldDB" id="A0A2H3KET4"/>
<dbReference type="Pfam" id="PF17836">
    <property type="entry name" value="PglD_N"/>
    <property type="match status" value="1"/>
</dbReference>
<feature type="active site" description="Proton acceptor" evidence="5">
    <location>
        <position position="124"/>
    </location>
</feature>
<evidence type="ECO:0000256" key="6">
    <source>
        <dbReference type="PIRSR" id="PIRSR620019-2"/>
    </source>
</evidence>
<dbReference type="PROSITE" id="PS00101">
    <property type="entry name" value="HEXAPEP_TRANSFERASES"/>
    <property type="match status" value="1"/>
</dbReference>
<evidence type="ECO:0000256" key="1">
    <source>
        <dbReference type="ARBA" id="ARBA00007274"/>
    </source>
</evidence>
<feature type="binding site" evidence="6">
    <location>
        <position position="60"/>
    </location>
    <ligand>
        <name>substrate</name>
    </ligand>
</feature>
<dbReference type="SUPFAM" id="SSF51161">
    <property type="entry name" value="Trimeric LpxA-like enzymes"/>
    <property type="match status" value="1"/>
</dbReference>